<reference evidence="8 9" key="1">
    <citation type="submission" date="2021-01" db="EMBL/GenBank/DDBJ databases">
        <title>Whole genome shotgun sequence of Planotetraspora mira NBRC 15435.</title>
        <authorList>
            <person name="Komaki H."/>
            <person name="Tamura T."/>
        </authorList>
    </citation>
    <scope>NUCLEOTIDE SEQUENCE [LARGE SCALE GENOMIC DNA]</scope>
    <source>
        <strain evidence="8 9">NBRC 15435</strain>
    </source>
</reference>
<evidence type="ECO:0000256" key="5">
    <source>
        <dbReference type="PIRNR" id="PIRNR001427"/>
    </source>
</evidence>
<dbReference type="InterPro" id="IPR003168">
    <property type="entry name" value="Nitrile_hydratase_bsu"/>
</dbReference>
<dbReference type="Proteomes" id="UP000650628">
    <property type="component" value="Unassembled WGS sequence"/>
</dbReference>
<keyword evidence="3 5" id="KW-0456">Lyase</keyword>
<dbReference type="Gene3D" id="1.10.472.20">
    <property type="entry name" value="Nitrile hydratase, beta subunit"/>
    <property type="match status" value="1"/>
</dbReference>
<feature type="domain" description="Nitrile hydratase beta subunit-like N-terminal" evidence="7">
    <location>
        <begin position="1"/>
        <end position="107"/>
    </location>
</feature>
<dbReference type="InterPro" id="IPR024690">
    <property type="entry name" value="CN_hydtase_beta_dom_C"/>
</dbReference>
<dbReference type="RefSeq" id="WP_203955961.1">
    <property type="nucleotide sequence ID" value="NZ_BOOO01000033.1"/>
</dbReference>
<feature type="domain" description="Nitrile hydratase beta subunit" evidence="6">
    <location>
        <begin position="126"/>
        <end position="219"/>
    </location>
</feature>
<sequence>MDRIADMGGTRGWGLTHPPRIDEPVFEERWQGRAFALGILAIPVAGWNVDAFRHATERLDRTAYLDDGYYGRWLNSAELMLTESAILAPDAIDARARNLRGEHVEEPPTPEPARPGYAPAAEGSLRTVDAAPAFAAGERVRARDMSPPGHTRLPAYARGHTGVVELVQPAEVLPDTNAHFLGENPQYVYSVRFDSRELWGAGAEPFAVTVDLFESYLEKIA</sequence>
<evidence type="ECO:0000256" key="1">
    <source>
        <dbReference type="ARBA" id="ARBA00004042"/>
    </source>
</evidence>
<dbReference type="Pfam" id="PF21006">
    <property type="entry name" value="NHase_beta_N"/>
    <property type="match status" value="1"/>
</dbReference>
<comment type="similarity">
    <text evidence="2 5">Belongs to the nitrile hydratase subunit beta family.</text>
</comment>
<protein>
    <recommendedName>
        <fullName evidence="5">Nitrile hydratase subunit beta</fullName>
        <shortName evidence="5">NHase</shortName>
        <ecNumber evidence="5">4.2.1.84</ecNumber>
    </recommendedName>
</protein>
<evidence type="ECO:0000259" key="6">
    <source>
        <dbReference type="Pfam" id="PF02211"/>
    </source>
</evidence>
<dbReference type="Pfam" id="PF02211">
    <property type="entry name" value="NHase_beta_C"/>
    <property type="match status" value="1"/>
</dbReference>
<dbReference type="InterPro" id="IPR008990">
    <property type="entry name" value="Elect_transpt_acc-like_dom_sf"/>
</dbReference>
<evidence type="ECO:0000256" key="4">
    <source>
        <dbReference type="ARBA" id="ARBA00044877"/>
    </source>
</evidence>
<keyword evidence="9" id="KW-1185">Reference proteome</keyword>
<gene>
    <name evidence="8" type="ORF">Pmi06nite_54900</name>
</gene>
<evidence type="ECO:0000256" key="3">
    <source>
        <dbReference type="ARBA" id="ARBA00023239"/>
    </source>
</evidence>
<comment type="catalytic activity">
    <reaction evidence="4 5">
        <text>an aliphatic primary amide = an aliphatic nitrile + H2O</text>
        <dbReference type="Rhea" id="RHEA:12673"/>
        <dbReference type="ChEBI" id="CHEBI:15377"/>
        <dbReference type="ChEBI" id="CHEBI:65285"/>
        <dbReference type="ChEBI" id="CHEBI:80291"/>
        <dbReference type="EC" id="4.2.1.84"/>
    </reaction>
</comment>
<dbReference type="NCBIfam" id="TIGR03888">
    <property type="entry name" value="nitrile_beta"/>
    <property type="match status" value="1"/>
</dbReference>
<dbReference type="PIRSF" id="PIRSF001427">
    <property type="entry name" value="NHase_beta"/>
    <property type="match status" value="1"/>
</dbReference>
<organism evidence="8 9">
    <name type="scientific">Planotetraspora mira</name>
    <dbReference type="NCBI Taxonomy" id="58121"/>
    <lineage>
        <taxon>Bacteria</taxon>
        <taxon>Bacillati</taxon>
        <taxon>Actinomycetota</taxon>
        <taxon>Actinomycetes</taxon>
        <taxon>Streptosporangiales</taxon>
        <taxon>Streptosporangiaceae</taxon>
        <taxon>Planotetraspora</taxon>
    </lineage>
</organism>
<comment type="function">
    <text evidence="1 5">NHase catalyzes the hydration of various nitrile compounds to the corresponding amides.</text>
</comment>
<evidence type="ECO:0000259" key="7">
    <source>
        <dbReference type="Pfam" id="PF21006"/>
    </source>
</evidence>
<dbReference type="GO" id="GO:0046914">
    <property type="term" value="F:transition metal ion binding"/>
    <property type="evidence" value="ECO:0007669"/>
    <property type="project" value="InterPro"/>
</dbReference>
<evidence type="ECO:0000313" key="9">
    <source>
        <dbReference type="Proteomes" id="UP000650628"/>
    </source>
</evidence>
<dbReference type="Gene3D" id="2.30.30.50">
    <property type="match status" value="1"/>
</dbReference>
<dbReference type="AlphaFoldDB" id="A0A8J3TRY0"/>
<dbReference type="SUPFAM" id="SSF50090">
    <property type="entry name" value="Electron transport accessory proteins"/>
    <property type="match status" value="1"/>
</dbReference>
<name>A0A8J3TRY0_9ACTN</name>
<evidence type="ECO:0000256" key="2">
    <source>
        <dbReference type="ARBA" id="ARBA00009098"/>
    </source>
</evidence>
<proteinExistence type="inferred from homology"/>
<accession>A0A8J3TRY0</accession>
<dbReference type="EC" id="4.2.1.84" evidence="5"/>
<dbReference type="GO" id="GO:0018822">
    <property type="term" value="F:nitrile hydratase activity"/>
    <property type="evidence" value="ECO:0007669"/>
    <property type="project" value="UniProtKB-EC"/>
</dbReference>
<dbReference type="EMBL" id="BOOO01000033">
    <property type="protein sequence ID" value="GII32048.1"/>
    <property type="molecule type" value="Genomic_DNA"/>
</dbReference>
<evidence type="ECO:0000313" key="8">
    <source>
        <dbReference type="EMBL" id="GII32048.1"/>
    </source>
</evidence>
<comment type="caution">
    <text evidence="8">The sequence shown here is derived from an EMBL/GenBank/DDBJ whole genome shotgun (WGS) entry which is preliminary data.</text>
</comment>
<dbReference type="InterPro" id="IPR049054">
    <property type="entry name" value="CN_hydtase_beta-like_N"/>
</dbReference>
<dbReference type="InterPro" id="IPR042262">
    <property type="entry name" value="CN_hydtase_beta_C"/>
</dbReference>